<feature type="region of interest" description="Disordered" evidence="2">
    <location>
        <begin position="666"/>
        <end position="688"/>
    </location>
</feature>
<reference evidence="3 4" key="1">
    <citation type="journal article" date="2025" name="Int. J. Syst. Evol. Microbiol.">
        <title>Desulfovibrio falkowii sp. nov., Porphyromonas miyakawae sp. nov., Mediterraneibacter flintii sp. nov. and Owariibacterium komagatae gen. nov., sp. nov., isolated from human faeces.</title>
        <authorList>
            <person name="Hamaguchi T."/>
            <person name="Ohara M."/>
            <person name="Hisatomi A."/>
            <person name="Sekiguchi K."/>
            <person name="Takeda J.I."/>
            <person name="Ueyama J."/>
            <person name="Ito M."/>
            <person name="Nishiwaki H."/>
            <person name="Ogi T."/>
            <person name="Hirayama M."/>
            <person name="Ohkuma M."/>
            <person name="Sakamoto M."/>
            <person name="Ohno K."/>
        </authorList>
    </citation>
    <scope>NUCLEOTIDE SEQUENCE [LARGE SCALE GENOMIC DNA]</scope>
    <source>
        <strain evidence="3 4">13CB11C</strain>
    </source>
</reference>
<dbReference type="RefSeq" id="WP_411914943.1">
    <property type="nucleotide sequence ID" value="NZ_BAAFSF010000001.1"/>
</dbReference>
<organism evidence="3 4">
    <name type="scientific">Porphyromonas miyakawae</name>
    <dbReference type="NCBI Taxonomy" id="3137470"/>
    <lineage>
        <taxon>Bacteria</taxon>
        <taxon>Pseudomonadati</taxon>
        <taxon>Bacteroidota</taxon>
        <taxon>Bacteroidia</taxon>
        <taxon>Bacteroidales</taxon>
        <taxon>Porphyromonadaceae</taxon>
        <taxon>Porphyromonas</taxon>
    </lineage>
</organism>
<dbReference type="Proteomes" id="UP001628220">
    <property type="component" value="Unassembled WGS sequence"/>
</dbReference>
<comment type="caution">
    <text evidence="3">The sequence shown here is derived from an EMBL/GenBank/DDBJ whole genome shotgun (WGS) entry which is preliminary data.</text>
</comment>
<sequence length="688" mass="80244">MEELNPTPKENQPQTEVAPEVEAQTPQEKPEVPVQQDSDPVANEPTAPQEEATPERISDKDKVEAHPDEAPEENTEEQIVRYSDQELMAMSTGEIVDALATLLEQPTLPSKRSVDTLRRIFNSKLRRSSSSNEEAPTEETEALQIQESRLNDLYRAFVERFREQMAKQHEEAVANLAVKKQLAARLKALIESSEDFGVITKNFREIQQEWRNTGKVPEADYNDLQREWSLLVEQFYDLRQLNDEFRAYDFKKNLASKEELIERAKALTESQDPPAALREINELHFLWKEIGPVEKEKRDEIWKAFSEYSKIVRQRADDVFLSRKAEQEQNLEQKRKICEAIEEVPYGDLKTHREWREYSDKIIDLQRKWKEIGAVPQAEAKPLYMRLRAASDLFFSKRTIFYKELHEEQNDIYEQKLALVEEAESLANSTNWNETADRLKAIQQEWKEGGYITNGRKNKELWERLRAACDTFFSAYNERRKQRRRAYQEQVGNLKRKQQLTKDAEKLLANEEGLAREEVEERLGKIVEEFRSVGHVPMKEKDAAHRAFYDKVNDTLRKFNIVLRTNQGRNHNQTTDNKARSGEDNNTPIAEINDVKQAKQRMEALIRERDRIRTQIMTASGNAGLITSSSEWGNKMMQGVEKNIDVLKQRQESIMQSIAECRAKIKELRDEKEKPTQSEEGQENVTEE</sequence>
<gene>
    <name evidence="3" type="ORF">Tsumi_02320</name>
</gene>
<proteinExistence type="predicted"/>
<evidence type="ECO:0000313" key="4">
    <source>
        <dbReference type="Proteomes" id="UP001628220"/>
    </source>
</evidence>
<keyword evidence="1" id="KW-0175">Coiled coil</keyword>
<feature type="compositionally biased region" description="Basic and acidic residues" evidence="2">
    <location>
        <begin position="53"/>
        <end position="69"/>
    </location>
</feature>
<feature type="compositionally biased region" description="Basic and acidic residues" evidence="2">
    <location>
        <begin position="666"/>
        <end position="677"/>
    </location>
</feature>
<name>A0ABQ0E0C6_9PORP</name>
<accession>A0ABQ0E0C6</accession>
<evidence type="ECO:0000256" key="2">
    <source>
        <dbReference type="SAM" id="MobiDB-lite"/>
    </source>
</evidence>
<dbReference type="InterPro" id="IPR007139">
    <property type="entry name" value="DUF349"/>
</dbReference>
<evidence type="ECO:0000256" key="1">
    <source>
        <dbReference type="SAM" id="Coils"/>
    </source>
</evidence>
<feature type="region of interest" description="Disordered" evidence="2">
    <location>
        <begin position="1"/>
        <end position="79"/>
    </location>
</feature>
<dbReference type="EMBL" id="BAAFSF010000001">
    <property type="protein sequence ID" value="GAB1251128.1"/>
    <property type="molecule type" value="Genomic_DNA"/>
</dbReference>
<keyword evidence="4" id="KW-1185">Reference proteome</keyword>
<feature type="coiled-coil region" evidence="1">
    <location>
        <begin position="477"/>
        <end position="517"/>
    </location>
</feature>
<evidence type="ECO:0000313" key="3">
    <source>
        <dbReference type="EMBL" id="GAB1251128.1"/>
    </source>
</evidence>
<protein>
    <submittedName>
        <fullName evidence="3">DUF349 domain-containing protein</fullName>
    </submittedName>
</protein>
<dbReference type="Pfam" id="PF03993">
    <property type="entry name" value="DUF349"/>
    <property type="match status" value="5"/>
</dbReference>